<comment type="caution">
    <text evidence="2">The sequence shown here is derived from an EMBL/GenBank/DDBJ whole genome shotgun (WGS) entry which is preliminary data.</text>
</comment>
<evidence type="ECO:0000313" key="3">
    <source>
        <dbReference type="Proteomes" id="UP000266841"/>
    </source>
</evidence>
<accession>K0TRF7</accession>
<dbReference type="Proteomes" id="UP000266841">
    <property type="component" value="Unassembled WGS sequence"/>
</dbReference>
<organism evidence="2 3">
    <name type="scientific">Thalassiosira oceanica</name>
    <name type="common">Marine diatom</name>
    <dbReference type="NCBI Taxonomy" id="159749"/>
    <lineage>
        <taxon>Eukaryota</taxon>
        <taxon>Sar</taxon>
        <taxon>Stramenopiles</taxon>
        <taxon>Ochrophyta</taxon>
        <taxon>Bacillariophyta</taxon>
        <taxon>Coscinodiscophyceae</taxon>
        <taxon>Thalassiosirophycidae</taxon>
        <taxon>Thalassiosirales</taxon>
        <taxon>Thalassiosiraceae</taxon>
        <taxon>Thalassiosira</taxon>
    </lineage>
</organism>
<keyword evidence="1" id="KW-0732">Signal</keyword>
<keyword evidence="3" id="KW-1185">Reference proteome</keyword>
<feature type="signal peptide" evidence="1">
    <location>
        <begin position="1"/>
        <end position="22"/>
    </location>
</feature>
<gene>
    <name evidence="2" type="ORF">THAOC_00437</name>
</gene>
<evidence type="ECO:0000313" key="2">
    <source>
        <dbReference type="EMBL" id="EJK77717.1"/>
    </source>
</evidence>
<protein>
    <submittedName>
        <fullName evidence="2">Uncharacterized protein</fullName>
    </submittedName>
</protein>
<dbReference type="EMBL" id="AGNL01000508">
    <property type="protein sequence ID" value="EJK77717.1"/>
    <property type="molecule type" value="Genomic_DNA"/>
</dbReference>
<evidence type="ECO:0000256" key="1">
    <source>
        <dbReference type="SAM" id="SignalP"/>
    </source>
</evidence>
<reference evidence="2 3" key="1">
    <citation type="journal article" date="2012" name="Genome Biol.">
        <title>Genome and low-iron response of an oceanic diatom adapted to chronic iron limitation.</title>
        <authorList>
            <person name="Lommer M."/>
            <person name="Specht M."/>
            <person name="Roy A.S."/>
            <person name="Kraemer L."/>
            <person name="Andreson R."/>
            <person name="Gutowska M.A."/>
            <person name="Wolf J."/>
            <person name="Bergner S.V."/>
            <person name="Schilhabel M.B."/>
            <person name="Klostermeier U.C."/>
            <person name="Beiko R.G."/>
            <person name="Rosenstiel P."/>
            <person name="Hippler M."/>
            <person name="Laroche J."/>
        </authorList>
    </citation>
    <scope>NUCLEOTIDE SEQUENCE [LARGE SCALE GENOMIC DNA]</scope>
    <source>
        <strain evidence="2 3">CCMP1005</strain>
    </source>
</reference>
<dbReference type="AlphaFoldDB" id="K0TRF7"/>
<sequence length="581" mass="65880">MLRPSNLITASLLLAPTIFCESSLEIKVLYDGSIRIHRETYNLKDLDYKVKNTLHSLNWEALVSDRSSEKAAEFFAETLSVEENDGPVPVASAAADDQFRKFINAIDASVELLNASWDHPSTQRDYGPISAVLSKYDIARGAARNHALALSGYHTRTELGGDKSDWILCYKYAEKAKLWSERALSLLENGKANFIQLRSRRKYDEAYLEAKAQVSFISAEMGYVIVEVYPTAKNLALNEGTATYIEIEEQLRSYVNDSDQLGPGSNLSILRSLYQLGIETTEEMLQKAVTLLTDAHEGLRGFMSNPLSDGSPKLVMYFKSMSEALHYRGVVRRYLSYYQSGFMSKFYMKEAEADVKKSLSLYTDEFEKRYAKGQSAVNLALDMAKATFSSFRISLQLTDKTQEAREAFKHHLGLLLFVRYSETLPLYPLADIKNEIFSAASPSGGDIAPTNQGVLDWLLGRENESREECDSSNNRRDCFDLAANLLSIAYYQMMMGLYKSSYKSFDKAMDVYDSHLLEGETPMQYFDIKGGFPVPENVSIDLLQEKPPRNRSVSKRRGQEYKSYCPCQLSFTEQYYKDRTR</sequence>
<name>K0TRF7_THAOC</name>
<proteinExistence type="predicted"/>
<feature type="chain" id="PRO_5003838225" evidence="1">
    <location>
        <begin position="23"/>
        <end position="581"/>
    </location>
</feature>